<dbReference type="Proteomes" id="UP000321659">
    <property type="component" value="Unassembled WGS sequence"/>
</dbReference>
<dbReference type="CDD" id="cd18811">
    <property type="entry name" value="SF2_C_RecG"/>
    <property type="match status" value="1"/>
</dbReference>
<evidence type="ECO:0000256" key="12">
    <source>
        <dbReference type="ARBA" id="ARBA00034617"/>
    </source>
</evidence>
<evidence type="ECO:0000313" key="19">
    <source>
        <dbReference type="Proteomes" id="UP000321659"/>
    </source>
</evidence>
<dbReference type="CDD" id="cd04488">
    <property type="entry name" value="RecG_wedge_OBF"/>
    <property type="match status" value="1"/>
</dbReference>
<keyword evidence="7 15" id="KW-0067">ATP-binding</keyword>
<evidence type="ECO:0000256" key="7">
    <source>
        <dbReference type="ARBA" id="ARBA00022840"/>
    </source>
</evidence>
<dbReference type="Pfam" id="PF00270">
    <property type="entry name" value="DEAD"/>
    <property type="match status" value="1"/>
</dbReference>
<dbReference type="NCBIfam" id="TIGR00643">
    <property type="entry name" value="recG"/>
    <property type="match status" value="1"/>
</dbReference>
<dbReference type="InterPro" id="IPR014001">
    <property type="entry name" value="Helicase_ATP-bd"/>
</dbReference>
<dbReference type="Pfam" id="PF00271">
    <property type="entry name" value="Helicase_C"/>
    <property type="match status" value="1"/>
</dbReference>
<evidence type="ECO:0000256" key="11">
    <source>
        <dbReference type="ARBA" id="ARBA00023235"/>
    </source>
</evidence>
<organism evidence="18 19">
    <name type="scientific">Dellaglioa algida</name>
    <dbReference type="NCBI Taxonomy" id="105612"/>
    <lineage>
        <taxon>Bacteria</taxon>
        <taxon>Bacillati</taxon>
        <taxon>Bacillota</taxon>
        <taxon>Bacilli</taxon>
        <taxon>Lactobacillales</taxon>
        <taxon>Lactobacillaceae</taxon>
        <taxon>Dellaglioa</taxon>
    </lineage>
</organism>
<dbReference type="InterPro" id="IPR001650">
    <property type="entry name" value="Helicase_C-like"/>
</dbReference>
<protein>
    <recommendedName>
        <fullName evidence="2 15">ATP-dependent DNA helicase RecG</fullName>
        <ecNumber evidence="13 15">5.6.2.4</ecNumber>
    </recommendedName>
</protein>
<evidence type="ECO:0000256" key="2">
    <source>
        <dbReference type="ARBA" id="ARBA00017846"/>
    </source>
</evidence>
<feature type="domain" description="Helicase C-terminal" evidence="17">
    <location>
        <begin position="447"/>
        <end position="607"/>
    </location>
</feature>
<dbReference type="Gene3D" id="3.40.50.300">
    <property type="entry name" value="P-loop containing nucleotide triphosphate hydrolases"/>
    <property type="match status" value="2"/>
</dbReference>
<dbReference type="InterPro" id="IPR004609">
    <property type="entry name" value="ATP-dep_DNA_helicase_RecG"/>
</dbReference>
<evidence type="ECO:0000256" key="15">
    <source>
        <dbReference type="RuleBase" id="RU363016"/>
    </source>
</evidence>
<comment type="catalytic activity">
    <reaction evidence="12 15">
        <text>Couples ATP hydrolysis with the unwinding of duplex DNA by translocating in the 3'-5' direction.</text>
        <dbReference type="EC" id="5.6.2.4"/>
    </reaction>
</comment>
<dbReference type="InterPro" id="IPR011545">
    <property type="entry name" value="DEAD/DEAH_box_helicase_dom"/>
</dbReference>
<dbReference type="PANTHER" id="PTHR47964">
    <property type="entry name" value="ATP-DEPENDENT DNA HELICASE HOMOLOG RECG, CHLOROPLASTIC"/>
    <property type="match status" value="1"/>
</dbReference>
<dbReference type="NCBIfam" id="NF008165">
    <property type="entry name" value="PRK10917.1-3"/>
    <property type="match status" value="1"/>
</dbReference>
<evidence type="ECO:0000256" key="3">
    <source>
        <dbReference type="ARBA" id="ARBA00022741"/>
    </source>
</evidence>
<feature type="domain" description="Helicase ATP-binding" evidence="16">
    <location>
        <begin position="267"/>
        <end position="428"/>
    </location>
</feature>
<dbReference type="InterPro" id="IPR045562">
    <property type="entry name" value="RecG_dom3_C"/>
</dbReference>
<comment type="similarity">
    <text evidence="1 15">Belongs to the helicase family. RecG subfamily.</text>
</comment>
<keyword evidence="6 15" id="KW-0347">Helicase</keyword>
<evidence type="ECO:0000313" key="18">
    <source>
        <dbReference type="EMBL" id="TWW10870.1"/>
    </source>
</evidence>
<dbReference type="SUPFAM" id="SSF52540">
    <property type="entry name" value="P-loop containing nucleoside triphosphate hydrolases"/>
    <property type="match status" value="2"/>
</dbReference>
<keyword evidence="9 15" id="KW-0233">DNA recombination</keyword>
<dbReference type="Pfam" id="PF17191">
    <property type="entry name" value="RecG_wedge"/>
    <property type="match status" value="1"/>
</dbReference>
<comment type="caution">
    <text evidence="18">The sequence shown here is derived from an EMBL/GenBank/DDBJ whole genome shotgun (WGS) entry which is preliminary data.</text>
</comment>
<keyword evidence="3 15" id="KW-0547">Nucleotide-binding</keyword>
<dbReference type="InterPro" id="IPR047112">
    <property type="entry name" value="RecG/Mfd"/>
</dbReference>
<evidence type="ECO:0000256" key="13">
    <source>
        <dbReference type="ARBA" id="ARBA00034808"/>
    </source>
</evidence>
<gene>
    <name evidence="18" type="primary">recG</name>
    <name evidence="18" type="ORF">LABALGLTS371_10430</name>
</gene>
<dbReference type="SMART" id="SM00487">
    <property type="entry name" value="DEXDc"/>
    <property type="match status" value="1"/>
</dbReference>
<dbReference type="GO" id="GO:0016887">
    <property type="term" value="F:ATP hydrolysis activity"/>
    <property type="evidence" value="ECO:0007669"/>
    <property type="project" value="RHEA"/>
</dbReference>
<dbReference type="GO" id="GO:0006281">
    <property type="term" value="P:DNA repair"/>
    <property type="evidence" value="ECO:0007669"/>
    <property type="project" value="UniProtKB-UniRule"/>
</dbReference>
<proteinExistence type="inferred from homology"/>
<keyword evidence="11" id="KW-0413">Isomerase</keyword>
<keyword evidence="5 15" id="KW-0378">Hydrolase</keyword>
<evidence type="ECO:0000256" key="6">
    <source>
        <dbReference type="ARBA" id="ARBA00022806"/>
    </source>
</evidence>
<dbReference type="CDD" id="cd17992">
    <property type="entry name" value="DEXHc_RecG"/>
    <property type="match status" value="1"/>
</dbReference>
<name>A0A5C6M7T5_9LACO</name>
<dbReference type="RefSeq" id="WP_146302788.1">
    <property type="nucleotide sequence ID" value="NZ_JANXKU010000004.1"/>
</dbReference>
<dbReference type="PANTHER" id="PTHR47964:SF1">
    <property type="entry name" value="ATP-DEPENDENT DNA HELICASE HOMOLOG RECG, CHLOROPLASTIC"/>
    <property type="match status" value="1"/>
</dbReference>
<sequence length="677" mass="76193">MASLDDSVGVLTGVGPKKLTALNQLGINTIEDLLTFYPYRYDDLKAKKLSEITDQEKVTLKGTVSSEPVLVRFGQKRNLLNVRLLVDDGNITVSFFNQPFLQKQFEIGKEVAVYGKWDDKRKSLSGMKLLTKQTDDGLAAIYRSSKDIHQTAIRQLITQAFEQYADEVGSLLPTELIQKYRLVNRKMMLHDIHFPKDEKNFHEAKRTAIFEEFFLFQLKLQYVKKTDTKNYGIKINYQNNELKKFIQTLPFELTAAQKKVVNEICADMKQPIHMNRLLQGDVGSGKTIVAAIVMYAAITAGYQAVLMAPTEILAEQHANNMATLFADFPVNVALLTGSMKVKARRELLAHLESGEVNLIVGTHAIIQPDVSFKRVGLVITDEQHRFGVNQRRILREKGAEPDVLAMTATPIPRTLAITAYGEMDVSTINELPAGRQPITTSWLKSSQVGKGIDLIKEQLAQGSQAYIITPLIDESETLDLKNALALYENMKEIFEPKYKVGLLHGKMKNDEKDQMMADFKANKYQALVSTTVIEVGVDVPNATVMMIYNAERFGLAQLHQLRGRVGRGKKASYCVLIADPKNEFGIQRMQIMTETTDGFVISQKDLELRGAGDVLGRKQSGIPEFKIGDPIGDINALQVAQQEAHEIVFRDDFENNPEFKPLNDYLREHQNTDLKFD</sequence>
<evidence type="ECO:0000259" key="17">
    <source>
        <dbReference type="PROSITE" id="PS51194"/>
    </source>
</evidence>
<dbReference type="SUPFAM" id="SSF50249">
    <property type="entry name" value="Nucleic acid-binding proteins"/>
    <property type="match status" value="1"/>
</dbReference>
<dbReference type="AlphaFoldDB" id="A0A5C6M7T5"/>
<dbReference type="PROSITE" id="PS51192">
    <property type="entry name" value="HELICASE_ATP_BIND_1"/>
    <property type="match status" value="1"/>
</dbReference>
<evidence type="ECO:0000256" key="8">
    <source>
        <dbReference type="ARBA" id="ARBA00023125"/>
    </source>
</evidence>
<dbReference type="SMART" id="SM00490">
    <property type="entry name" value="HELICc"/>
    <property type="match status" value="1"/>
</dbReference>
<evidence type="ECO:0000256" key="9">
    <source>
        <dbReference type="ARBA" id="ARBA00023172"/>
    </source>
</evidence>
<accession>A0A5C6M7T5</accession>
<dbReference type="PROSITE" id="PS51194">
    <property type="entry name" value="HELICASE_CTER"/>
    <property type="match status" value="1"/>
</dbReference>
<evidence type="ECO:0000256" key="5">
    <source>
        <dbReference type="ARBA" id="ARBA00022801"/>
    </source>
</evidence>
<evidence type="ECO:0000259" key="16">
    <source>
        <dbReference type="PROSITE" id="PS51192"/>
    </source>
</evidence>
<dbReference type="EC" id="5.6.2.4" evidence="13 15"/>
<keyword evidence="8" id="KW-0238">DNA-binding</keyword>
<dbReference type="InterPro" id="IPR012340">
    <property type="entry name" value="NA-bd_OB-fold"/>
</dbReference>
<reference evidence="18 19" key="1">
    <citation type="submission" date="2019-04" db="EMBL/GenBank/DDBJ databases">
        <title>In vitro growth and metabolic characteristics of meat-borne Lactobacillus algidus strains.</title>
        <authorList>
            <person name="Sade E."/>
            <person name="Per J."/>
            <person name="Tytti H."/>
            <person name="Johanna B.K."/>
        </authorList>
    </citation>
    <scope>NUCLEOTIDE SEQUENCE [LARGE SCALE GENOMIC DNA]</scope>
    <source>
        <strain evidence="18 19">LTS37-1</strain>
    </source>
</reference>
<dbReference type="GO" id="GO:0043138">
    <property type="term" value="F:3'-5' DNA helicase activity"/>
    <property type="evidence" value="ECO:0007669"/>
    <property type="project" value="UniProtKB-EC"/>
</dbReference>
<dbReference type="Gene3D" id="2.40.50.140">
    <property type="entry name" value="Nucleic acid-binding proteins"/>
    <property type="match status" value="1"/>
</dbReference>
<evidence type="ECO:0000256" key="1">
    <source>
        <dbReference type="ARBA" id="ARBA00007504"/>
    </source>
</evidence>
<comment type="catalytic activity">
    <reaction evidence="14 15">
        <text>ATP + H2O = ADP + phosphate + H(+)</text>
        <dbReference type="Rhea" id="RHEA:13065"/>
        <dbReference type="ChEBI" id="CHEBI:15377"/>
        <dbReference type="ChEBI" id="CHEBI:15378"/>
        <dbReference type="ChEBI" id="CHEBI:30616"/>
        <dbReference type="ChEBI" id="CHEBI:43474"/>
        <dbReference type="ChEBI" id="CHEBI:456216"/>
        <dbReference type="EC" id="5.6.2.4"/>
    </reaction>
</comment>
<dbReference type="GO" id="GO:0006310">
    <property type="term" value="P:DNA recombination"/>
    <property type="evidence" value="ECO:0007669"/>
    <property type="project" value="UniProtKB-UniRule"/>
</dbReference>
<dbReference type="InterPro" id="IPR033454">
    <property type="entry name" value="RecG_wedge"/>
</dbReference>
<dbReference type="EMBL" id="SRRQ01000007">
    <property type="protein sequence ID" value="TWW10870.1"/>
    <property type="molecule type" value="Genomic_DNA"/>
</dbReference>
<dbReference type="InterPro" id="IPR027417">
    <property type="entry name" value="P-loop_NTPase"/>
</dbReference>
<keyword evidence="10 15" id="KW-0234">DNA repair</keyword>
<evidence type="ECO:0000256" key="10">
    <source>
        <dbReference type="ARBA" id="ARBA00023204"/>
    </source>
</evidence>
<dbReference type="GO" id="GO:0005524">
    <property type="term" value="F:ATP binding"/>
    <property type="evidence" value="ECO:0007669"/>
    <property type="project" value="UniProtKB-KW"/>
</dbReference>
<keyword evidence="4 15" id="KW-0227">DNA damage</keyword>
<evidence type="ECO:0000256" key="4">
    <source>
        <dbReference type="ARBA" id="ARBA00022763"/>
    </source>
</evidence>
<dbReference type="GO" id="GO:0003677">
    <property type="term" value="F:DNA binding"/>
    <property type="evidence" value="ECO:0007669"/>
    <property type="project" value="UniProtKB-KW"/>
</dbReference>
<dbReference type="Pfam" id="PF19833">
    <property type="entry name" value="RecG_dom3_C"/>
    <property type="match status" value="1"/>
</dbReference>
<evidence type="ECO:0000256" key="14">
    <source>
        <dbReference type="ARBA" id="ARBA00048988"/>
    </source>
</evidence>
<dbReference type="NCBIfam" id="NF008168">
    <property type="entry name" value="PRK10917.2-2"/>
    <property type="match status" value="1"/>
</dbReference>
<comment type="function">
    <text evidence="15">Plays a critical role in recombination and DNA repair. Helps process Holliday junction intermediates to mature products by catalyzing branch migration. Has replication fork regression activity, unwinds stalled or blocked replication forks to make a HJ that can be resolved. Has a DNA unwinding activity characteristic of a DNA helicase with 3'-5' polarity.</text>
</comment>